<evidence type="ECO:0000313" key="1">
    <source>
        <dbReference type="EMBL" id="PRX12202.1"/>
    </source>
</evidence>
<name>A0A2T0JXD1_9ACTN</name>
<dbReference type="Proteomes" id="UP000239415">
    <property type="component" value="Unassembled WGS sequence"/>
</dbReference>
<reference evidence="1 2" key="1">
    <citation type="submission" date="2018-03" db="EMBL/GenBank/DDBJ databases">
        <title>Genomic Encyclopedia of Archaeal and Bacterial Type Strains, Phase II (KMG-II): from individual species to whole genera.</title>
        <authorList>
            <person name="Goeker M."/>
        </authorList>
    </citation>
    <scope>NUCLEOTIDE SEQUENCE [LARGE SCALE GENOMIC DNA]</scope>
    <source>
        <strain evidence="1 2">DSM 43146</strain>
    </source>
</reference>
<proteinExistence type="predicted"/>
<sequence>MTFARLQTTATRPEGDDLVPELTAMISGHPGFAGLLLLEGEERAGALLTLWQTFPDAEKASERSRADGGQPPVTITSDEIYEVDDDEAAVAAGRPVGAALLGVFDGPLSAERETLARRRGRESIGPVVRQVPGMVRTLVLWHPGKRGFVIVHLAESAAVLDAVGAAVRSVPLRDGDDPALLTGPDRVSVHRVVAYEPVAGQVLALRGRRVPDLWSR</sequence>
<protein>
    <submittedName>
        <fullName evidence="1">Uncharacterized protein</fullName>
    </submittedName>
</protein>
<dbReference type="AlphaFoldDB" id="A0A2T0JXD1"/>
<dbReference type="EMBL" id="PVMZ01000029">
    <property type="protein sequence ID" value="PRX12202.1"/>
    <property type="molecule type" value="Genomic_DNA"/>
</dbReference>
<evidence type="ECO:0000313" key="2">
    <source>
        <dbReference type="Proteomes" id="UP000239415"/>
    </source>
</evidence>
<organism evidence="1 2">
    <name type="scientific">Actinoplanes italicus</name>
    <dbReference type="NCBI Taxonomy" id="113567"/>
    <lineage>
        <taxon>Bacteria</taxon>
        <taxon>Bacillati</taxon>
        <taxon>Actinomycetota</taxon>
        <taxon>Actinomycetes</taxon>
        <taxon>Micromonosporales</taxon>
        <taxon>Micromonosporaceae</taxon>
        <taxon>Actinoplanes</taxon>
    </lineage>
</organism>
<dbReference type="RefSeq" id="WP_106329885.1">
    <property type="nucleotide sequence ID" value="NZ_BOMO01000160.1"/>
</dbReference>
<dbReference type="OrthoDB" id="4552724at2"/>
<gene>
    <name evidence="1" type="ORF">CLV67_12959</name>
</gene>
<comment type="caution">
    <text evidence="1">The sequence shown here is derived from an EMBL/GenBank/DDBJ whole genome shotgun (WGS) entry which is preliminary data.</text>
</comment>
<keyword evidence="2" id="KW-1185">Reference proteome</keyword>
<accession>A0A2T0JXD1</accession>